<dbReference type="InterPro" id="IPR014746">
    <property type="entry name" value="Gln_synth/guanido_kin_cat_dom"/>
</dbReference>
<dbReference type="Pfam" id="PF02368">
    <property type="entry name" value="Big_2"/>
    <property type="match status" value="1"/>
</dbReference>
<comment type="subunit">
    <text evidence="3">Heterotrimer of A, B and C subunits.</text>
</comment>
<comment type="subunit">
    <text evidence="11">Subunit of the heterotrimeric GatCAB amidotransferase (AdT) complex, composed of A, B and C subunits.</text>
</comment>
<dbReference type="SMART" id="SM00845">
    <property type="entry name" value="GatB_Yqey"/>
    <property type="match status" value="1"/>
</dbReference>
<dbReference type="InterPro" id="IPR032675">
    <property type="entry name" value="LRR_dom_sf"/>
</dbReference>
<dbReference type="InterPro" id="IPR008964">
    <property type="entry name" value="Invasin/intimin_cell_adhesion"/>
</dbReference>
<dbReference type="InterPro" id="IPR004413">
    <property type="entry name" value="GatB"/>
</dbReference>
<evidence type="ECO:0000259" key="12">
    <source>
        <dbReference type="SMART" id="SM00635"/>
    </source>
</evidence>
<dbReference type="Pfam" id="PF02934">
    <property type="entry name" value="GatB_N"/>
    <property type="match status" value="1"/>
</dbReference>
<comment type="similarity">
    <text evidence="2 11">Belongs to the GatB/GatE family. GatB subfamily.</text>
</comment>
<evidence type="ECO:0000256" key="9">
    <source>
        <dbReference type="ARBA" id="ARBA00047380"/>
    </source>
</evidence>
<dbReference type="InterPro" id="IPR003343">
    <property type="entry name" value="Big_2"/>
</dbReference>
<evidence type="ECO:0000256" key="3">
    <source>
        <dbReference type="ARBA" id="ARBA00011123"/>
    </source>
</evidence>
<dbReference type="GO" id="GO:0030956">
    <property type="term" value="C:glutamyl-tRNA(Gln) amidotransferase complex"/>
    <property type="evidence" value="ECO:0007669"/>
    <property type="project" value="UniProtKB-UniRule"/>
</dbReference>
<dbReference type="Proteomes" id="UP001195483">
    <property type="component" value="Unassembled WGS sequence"/>
</dbReference>
<dbReference type="NCBIfam" id="NF004012">
    <property type="entry name" value="PRK05477.1-2"/>
    <property type="match status" value="1"/>
</dbReference>
<dbReference type="Pfam" id="PF09479">
    <property type="entry name" value="Flg_new"/>
    <property type="match status" value="16"/>
</dbReference>
<dbReference type="NCBIfam" id="TIGR02543">
    <property type="entry name" value="List_Bact_rpt"/>
    <property type="match status" value="14"/>
</dbReference>
<keyword evidence="4 11" id="KW-0436">Ligase</keyword>
<comment type="catalytic activity">
    <reaction evidence="10 11">
        <text>L-glutamyl-tRNA(Gln) + L-glutamine + ATP + H2O = L-glutaminyl-tRNA(Gln) + L-glutamate + ADP + phosphate + H(+)</text>
        <dbReference type="Rhea" id="RHEA:17521"/>
        <dbReference type="Rhea" id="RHEA-COMP:9681"/>
        <dbReference type="Rhea" id="RHEA-COMP:9684"/>
        <dbReference type="ChEBI" id="CHEBI:15377"/>
        <dbReference type="ChEBI" id="CHEBI:15378"/>
        <dbReference type="ChEBI" id="CHEBI:29985"/>
        <dbReference type="ChEBI" id="CHEBI:30616"/>
        <dbReference type="ChEBI" id="CHEBI:43474"/>
        <dbReference type="ChEBI" id="CHEBI:58359"/>
        <dbReference type="ChEBI" id="CHEBI:78520"/>
        <dbReference type="ChEBI" id="CHEBI:78521"/>
        <dbReference type="ChEBI" id="CHEBI:456216"/>
    </reaction>
</comment>
<comment type="function">
    <text evidence="8">Allows the formation of correctly charged Asn-tRNA(Asn) or Gln-tRNA(Gln) through the transamidation of misacylated Asp-tRNA(Asn) or Glu-tRNA(Gln) in organisms which lack either or both of asparaginyl-tRNA or glutaminyl-tRNA synthetases. The reaction takes place in the presence of glutamine and ATP through an activated phospho-Asp-tRNA(Asn) or phospho-Glu-tRNA(Gln).</text>
</comment>
<accession>A0AAE0T744</accession>
<evidence type="ECO:0000256" key="6">
    <source>
        <dbReference type="ARBA" id="ARBA00022840"/>
    </source>
</evidence>
<dbReference type="PANTHER" id="PTHR11659">
    <property type="entry name" value="GLUTAMYL-TRNA GLN AMIDOTRANSFERASE SUBUNIT B MITOCHONDRIAL AND PROKARYOTIC PET112-RELATED"/>
    <property type="match status" value="1"/>
</dbReference>
<evidence type="ECO:0000256" key="2">
    <source>
        <dbReference type="ARBA" id="ARBA00005306"/>
    </source>
</evidence>
<dbReference type="InterPro" id="IPR017959">
    <property type="entry name" value="Asn/Gln-tRNA_amidoTrfase_suB/E"/>
</dbReference>
<reference evidence="14" key="1">
    <citation type="journal article" date="2021" name="Genome Biol. Evol.">
        <title>A High-Quality Reference Genome for a Parasitic Bivalve with Doubly Uniparental Inheritance (Bivalvia: Unionida).</title>
        <authorList>
            <person name="Smith C.H."/>
        </authorList>
    </citation>
    <scope>NUCLEOTIDE SEQUENCE</scope>
    <source>
        <strain evidence="14">CHS0354</strain>
    </source>
</reference>
<dbReference type="GO" id="GO:0032543">
    <property type="term" value="P:mitochondrial translation"/>
    <property type="evidence" value="ECO:0007669"/>
    <property type="project" value="UniProtKB-UniRule"/>
</dbReference>
<dbReference type="InterPro" id="IPR018027">
    <property type="entry name" value="Asn/Gln_amidotransferase"/>
</dbReference>
<dbReference type="EC" id="6.3.5.-" evidence="11"/>
<protein>
    <recommendedName>
        <fullName evidence="11">Glutamyl-tRNA(Gln) amidotransferase subunit B, mitochondrial</fullName>
        <shortName evidence="11">Glu-AdT subunit B</shortName>
        <ecNumber evidence="11">6.3.5.-</ecNumber>
    </recommendedName>
</protein>
<dbReference type="NCBIfam" id="TIGR00133">
    <property type="entry name" value="gatB"/>
    <property type="match status" value="1"/>
</dbReference>
<reference evidence="14" key="2">
    <citation type="journal article" date="2021" name="Genome Biol. Evol.">
        <title>Developing a high-quality reference genome for a parasitic bivalve with doubly uniparental inheritance (Bivalvia: Unionida).</title>
        <authorList>
            <person name="Smith C.H."/>
        </authorList>
    </citation>
    <scope>NUCLEOTIDE SEQUENCE</scope>
    <source>
        <strain evidence="14">CHS0354</strain>
        <tissue evidence="14">Mantle</tissue>
    </source>
</reference>
<evidence type="ECO:0000313" key="14">
    <source>
        <dbReference type="EMBL" id="KAK3604871.1"/>
    </source>
</evidence>
<feature type="domain" description="Asn/Gln amidotransferase" evidence="13">
    <location>
        <begin position="327"/>
        <end position="443"/>
    </location>
</feature>
<feature type="domain" description="BIG2" evidence="12">
    <location>
        <begin position="1544"/>
        <end position="1622"/>
    </location>
</feature>
<dbReference type="SUPFAM" id="SSF89095">
    <property type="entry name" value="GatB/YqeY motif"/>
    <property type="match status" value="1"/>
</dbReference>
<comment type="function">
    <text evidence="11">Allows the formation of correctly charged Gln-tRNA(Gln) through the transamidation of misacylated Glu-tRNA(Gln) in the mitochondria. The reaction takes place in the presence of glutamine and ATP through an activated gamma-phospho-Glu-tRNA(Gln).</text>
</comment>
<keyword evidence="5 11" id="KW-0547">Nucleotide-binding</keyword>
<dbReference type="InterPro" id="IPR042114">
    <property type="entry name" value="GatB_C_1"/>
</dbReference>
<keyword evidence="7 11" id="KW-0648">Protein biosynthesis</keyword>
<dbReference type="PROSITE" id="PS01234">
    <property type="entry name" value="GATB"/>
    <property type="match status" value="1"/>
</dbReference>
<dbReference type="SMART" id="SM00635">
    <property type="entry name" value="BID_2"/>
    <property type="match status" value="1"/>
</dbReference>
<evidence type="ECO:0000256" key="4">
    <source>
        <dbReference type="ARBA" id="ARBA00022598"/>
    </source>
</evidence>
<proteinExistence type="inferred from homology"/>
<keyword evidence="6 11" id="KW-0067">ATP-binding</keyword>
<dbReference type="InterPro" id="IPR042229">
    <property type="entry name" value="Listeria/Bacterioides_rpt_sf"/>
</dbReference>
<evidence type="ECO:0000256" key="1">
    <source>
        <dbReference type="ARBA" id="ARBA00004196"/>
    </source>
</evidence>
<dbReference type="InterPro" id="IPR003789">
    <property type="entry name" value="Asn/Gln_tRNA_amidoTrase-B-like"/>
</dbReference>
<comment type="catalytic activity">
    <reaction evidence="9">
        <text>L-aspartyl-tRNA(Asn) + L-glutamine + ATP + H2O = L-asparaginyl-tRNA(Asn) + L-glutamate + ADP + phosphate + 2 H(+)</text>
        <dbReference type="Rhea" id="RHEA:14513"/>
        <dbReference type="Rhea" id="RHEA-COMP:9674"/>
        <dbReference type="Rhea" id="RHEA-COMP:9677"/>
        <dbReference type="ChEBI" id="CHEBI:15377"/>
        <dbReference type="ChEBI" id="CHEBI:15378"/>
        <dbReference type="ChEBI" id="CHEBI:29985"/>
        <dbReference type="ChEBI" id="CHEBI:30616"/>
        <dbReference type="ChEBI" id="CHEBI:43474"/>
        <dbReference type="ChEBI" id="CHEBI:58359"/>
        <dbReference type="ChEBI" id="CHEBI:78515"/>
        <dbReference type="ChEBI" id="CHEBI:78516"/>
        <dbReference type="ChEBI" id="CHEBI:456216"/>
    </reaction>
</comment>
<evidence type="ECO:0000256" key="10">
    <source>
        <dbReference type="ARBA" id="ARBA00047913"/>
    </source>
</evidence>
<evidence type="ECO:0000256" key="11">
    <source>
        <dbReference type="HAMAP-Rule" id="MF_03147"/>
    </source>
</evidence>
<comment type="subcellular location">
    <subcellularLocation>
        <location evidence="1">Cell envelope</location>
    </subcellularLocation>
    <subcellularLocation>
        <location evidence="11">Mitochondrion</location>
    </subcellularLocation>
</comment>
<dbReference type="GO" id="GO:0070681">
    <property type="term" value="P:glutaminyl-tRNAGln biosynthesis via transamidation"/>
    <property type="evidence" value="ECO:0007669"/>
    <property type="project" value="UniProtKB-UniRule"/>
</dbReference>
<evidence type="ECO:0000256" key="7">
    <source>
        <dbReference type="ARBA" id="ARBA00022917"/>
    </source>
</evidence>
<dbReference type="InterPro" id="IPR006075">
    <property type="entry name" value="Asn/Gln-tRNA_Trfase_suB/E_cat"/>
</dbReference>
<dbReference type="EMBL" id="JAEAOA010000085">
    <property type="protein sequence ID" value="KAK3604871.1"/>
    <property type="molecule type" value="Genomic_DNA"/>
</dbReference>
<name>A0AAE0T744_9BIVA</name>
<dbReference type="Pfam" id="PF02637">
    <property type="entry name" value="GatB_Yqey"/>
    <property type="match status" value="1"/>
</dbReference>
<dbReference type="InterPro" id="IPR017958">
    <property type="entry name" value="Gln-tRNA_amidoTrfase_suB_CS"/>
</dbReference>
<sequence>MNEFEIVIGLEVHCQLNTKTKAFCSCPTTFGVPPNESVCPVCLALPGALPVLNQQVVFRAVKLGMAFNCRILPQSWFARKNYFYPDLPKGYQISQSELPICLGGSIKFKLDNEWREVKLIRIHIEEDAGKSVHDIGTETYIDINRSGVPLLEIVSEPDIRSSNEAKAYLERIRQIVRYFDISDGNMEEGSLRCDANVSLRKKSEKKFGTRTEIKNMNSFKSVEKAIDFEVQRQYDILKTGGTIIQETRLWDANKEETRSMRGKEDAHDYRYFPEPDLVPIHVPDTLLSKIKKSLPELPEQRAKRFVDVMKIPEYDAQVITSDKHIADYYESVAQMCGNAKIASNWVMGEVLKSIKERNMDIAIFPIQPTRLAKLISLVIKSVISNTIAKEVFELMMNSEEMPEELIEKNKLSQVSDFSVLEAIVNKVLSENSEHVNAYKSGECVSPEPIKYTVTFDSKGGTSVGSVTVTSGSKVTKPKEPTRAGYDFDGWYKEEASTNVFNFDTETIKANIILYAKWAENSYTVTFNSNGGSTVPNAKVTHGSKVAKPIDPSRVGYAFGGWYKEEASTNVFNFDTETIKANIILYAKWAENSYTVTFNSNEGSAVPEAIVKYGSKVTKPTDPSRVGYAFGGWYKEAALTNVFNFGTETITANITLYAKWTINTYTVTFNTGDGSTVPEATVDYGGNVTKPTDPTRVGYAFGGWYKEVGLTNAFNFDTETITANITLYAKWAENSYTVTFNSNGGSTVPNVTVDYGSKVTKPTDPTREGHAFGGWYKEAGFINKFIFDTETITANIILYAKWAENSYTVTFNTGDGSTVPAATVNHGNKVTKPTDPTRVGYAFGGWYKEVLLTNVFSFTTETITANIILYAKWTINTYTVTFNTGDGSPVPAATVNHGNKVTKPTDPTRVGYAFGGWYKEVGLTNAFNFTTETITASITLYAKWAENSYTVTFNTGDGSTVEDIIVIHGGKVTKPTDPTREGHVFGGWYKEVLLTNVFNFDTETITANIILYAKWTINTYTVTFNTGDGSPVPAATVNHGNKVTKPTDPTRVGYAFGGWYKEEASTNVFNFDTETITASITLYAKWAENSYTVTFNTGDGSPVPAATVNHGNKVTKPTDPTREGHVFGGWYKEVLLTNVFNFDTETITANIILYAKWTINTYTVTFNSNSGSTVPEATVNHGNKVTKPTDPTRVGYAFGGWYKEVLLTNVFNFDTETITANVTLYAKWTINTYTITFNTGDGSPVPAATVNHGNKVTKPTEPTREETITANIILYAKWTINTYTVTFNTGDGSTVPDVTVNHGEKVTKPTDPTRVGYAFGGWYKEEASTNVFNFDTETITANIILYAKWTINTYTIMFNTGDGSPVPAATVNHGNKVTKPTDPTREETITANITLYAKWTINTYTVTFNTGDGSTVPAATVTHGSRVTKPTDPTRTGYTFGGWYKEVGLTNAFNFDTETITVNITLYAKWTINTYTVTFNSNSGSIVPNATVNHGSRVAKPTDPTRTGYTFGGWYKEVGLTNAFDFGIEIITASITLYVKWLPILVTSITFDKTGPLATFIGETNQITATILPLDALTKTLTWTSSNDDVATVDANGLITTHAKGDAIITATSTDGSNISASINIDPYFYVPDKNFREALKNISTIGNLNWFTTVDGRDALKIEDAKVTGEKSMYLIGKEIESLVGIEYFTSLEELLCGENKLQTLDVSKNVALKTLSCAYNDLRSLDLSKNVALTTLYILHSTNSTYPSNPNLTFLDLRGMRSVDPNGGLGIVNGINILETLLLHDNLKTHTGVRDAKTARGNNLIISTYSADAGSSVYTKTCSNWDPGTSGTGNCTKP</sequence>
<dbReference type="GO" id="GO:0005524">
    <property type="term" value="F:ATP binding"/>
    <property type="evidence" value="ECO:0007669"/>
    <property type="project" value="UniProtKB-KW"/>
</dbReference>
<dbReference type="Gene3D" id="3.80.10.10">
    <property type="entry name" value="Ribonuclease Inhibitor"/>
    <property type="match status" value="1"/>
</dbReference>
<dbReference type="GO" id="GO:0050567">
    <property type="term" value="F:glutaminyl-tRNA synthase (glutamine-hydrolyzing) activity"/>
    <property type="evidence" value="ECO:0007669"/>
    <property type="project" value="UniProtKB-UniRule"/>
</dbReference>
<organism evidence="14 15">
    <name type="scientific">Potamilus streckersoni</name>
    <dbReference type="NCBI Taxonomy" id="2493646"/>
    <lineage>
        <taxon>Eukaryota</taxon>
        <taxon>Metazoa</taxon>
        <taxon>Spiralia</taxon>
        <taxon>Lophotrochozoa</taxon>
        <taxon>Mollusca</taxon>
        <taxon>Bivalvia</taxon>
        <taxon>Autobranchia</taxon>
        <taxon>Heteroconchia</taxon>
        <taxon>Palaeoheterodonta</taxon>
        <taxon>Unionida</taxon>
        <taxon>Unionoidea</taxon>
        <taxon>Unionidae</taxon>
        <taxon>Ambleminae</taxon>
        <taxon>Lampsilini</taxon>
        <taxon>Potamilus</taxon>
    </lineage>
</organism>
<reference evidence="14" key="3">
    <citation type="submission" date="2023-05" db="EMBL/GenBank/DDBJ databases">
        <authorList>
            <person name="Smith C.H."/>
        </authorList>
    </citation>
    <scope>NUCLEOTIDE SEQUENCE</scope>
    <source>
        <strain evidence="14">CHS0354</strain>
        <tissue evidence="14">Mantle</tissue>
    </source>
</reference>
<dbReference type="PANTHER" id="PTHR11659:SF0">
    <property type="entry name" value="GLUTAMYL-TRNA(GLN) AMIDOTRANSFERASE SUBUNIT B, MITOCHONDRIAL"/>
    <property type="match status" value="1"/>
</dbReference>
<dbReference type="SUPFAM" id="SSF52047">
    <property type="entry name" value="RNI-like"/>
    <property type="match status" value="1"/>
</dbReference>
<keyword evidence="11" id="KW-0496">Mitochondrion</keyword>
<dbReference type="Gene3D" id="2.60.40.1080">
    <property type="match status" value="1"/>
</dbReference>
<evidence type="ECO:0000256" key="5">
    <source>
        <dbReference type="ARBA" id="ARBA00022741"/>
    </source>
</evidence>
<gene>
    <name evidence="14" type="ORF">CHS0354_000534</name>
</gene>
<evidence type="ECO:0000313" key="15">
    <source>
        <dbReference type="Proteomes" id="UP001195483"/>
    </source>
</evidence>
<keyword evidence="15" id="KW-1185">Reference proteome</keyword>
<dbReference type="SUPFAM" id="SSF49373">
    <property type="entry name" value="Invasin/intimin cell-adhesion fragments"/>
    <property type="match status" value="1"/>
</dbReference>
<dbReference type="Gene3D" id="1.10.150.380">
    <property type="entry name" value="GatB domain, N-terminal subdomain"/>
    <property type="match status" value="1"/>
</dbReference>
<dbReference type="GO" id="GO:0005739">
    <property type="term" value="C:mitochondrion"/>
    <property type="evidence" value="ECO:0007669"/>
    <property type="project" value="UniProtKB-SubCell"/>
</dbReference>
<evidence type="ECO:0000259" key="13">
    <source>
        <dbReference type="SMART" id="SM00845"/>
    </source>
</evidence>
<dbReference type="NCBIfam" id="NF004014">
    <property type="entry name" value="PRK05477.1-4"/>
    <property type="match status" value="1"/>
</dbReference>
<evidence type="ECO:0000256" key="8">
    <source>
        <dbReference type="ARBA" id="ARBA00024799"/>
    </source>
</evidence>
<dbReference type="FunFam" id="1.10.150.380:FF:000001">
    <property type="entry name" value="Aspartyl/glutamyl-tRNA(Asn/Gln) amidotransferase subunit B"/>
    <property type="match status" value="1"/>
</dbReference>
<dbReference type="InterPro" id="IPR013378">
    <property type="entry name" value="InlB-like_B-rpt"/>
</dbReference>
<dbReference type="SUPFAM" id="SSF55931">
    <property type="entry name" value="Glutamine synthetase/guanido kinase"/>
    <property type="match status" value="1"/>
</dbReference>
<dbReference type="HAMAP" id="MF_00121">
    <property type="entry name" value="GatB"/>
    <property type="match status" value="1"/>
</dbReference>
<comment type="caution">
    <text evidence="14">The sequence shown here is derived from an EMBL/GenBank/DDBJ whole genome shotgun (WGS) entry which is preliminary data.</text>
</comment>
<dbReference type="Gene3D" id="2.60.40.4270">
    <property type="entry name" value="Listeria-Bacteroides repeat domain"/>
    <property type="match status" value="14"/>
</dbReference>